<name>A0A2U3ALY5_9BACL</name>
<protein>
    <submittedName>
        <fullName evidence="2">Uncharacterized protein</fullName>
    </submittedName>
</protein>
<dbReference type="RefSeq" id="WP_109305901.1">
    <property type="nucleotide sequence ID" value="NZ_BJUF01000017.1"/>
</dbReference>
<proteinExistence type="predicted"/>
<feature type="transmembrane region" description="Helical" evidence="1">
    <location>
        <begin position="7"/>
        <end position="23"/>
    </location>
</feature>
<reference evidence="2 3" key="1">
    <citation type="submission" date="2018-05" db="EMBL/GenBank/DDBJ databases">
        <title>Kurthia sibirica genome sequence.</title>
        <authorList>
            <person name="Maclea K.S."/>
            <person name="Goen A.E."/>
        </authorList>
    </citation>
    <scope>NUCLEOTIDE SEQUENCE [LARGE SCALE GENOMIC DNA]</scope>
    <source>
        <strain evidence="2 3">ATCC 49154</strain>
    </source>
</reference>
<evidence type="ECO:0000256" key="1">
    <source>
        <dbReference type="SAM" id="Phobius"/>
    </source>
</evidence>
<keyword evidence="3" id="KW-1185">Reference proteome</keyword>
<dbReference type="AlphaFoldDB" id="A0A2U3ALY5"/>
<keyword evidence="1" id="KW-1133">Transmembrane helix</keyword>
<gene>
    <name evidence="2" type="ORF">DEX24_08010</name>
</gene>
<accession>A0A2U3ALY5</accession>
<organism evidence="2 3">
    <name type="scientific">Kurthia sibirica</name>
    <dbReference type="NCBI Taxonomy" id="202750"/>
    <lineage>
        <taxon>Bacteria</taxon>
        <taxon>Bacillati</taxon>
        <taxon>Bacillota</taxon>
        <taxon>Bacilli</taxon>
        <taxon>Bacillales</taxon>
        <taxon>Caryophanaceae</taxon>
        <taxon>Kurthia</taxon>
    </lineage>
</organism>
<feature type="transmembrane region" description="Helical" evidence="1">
    <location>
        <begin position="35"/>
        <end position="52"/>
    </location>
</feature>
<comment type="caution">
    <text evidence="2">The sequence shown here is derived from an EMBL/GenBank/DDBJ whole genome shotgun (WGS) entry which is preliminary data.</text>
</comment>
<sequence length="61" mass="6965">MNTIAGTISLSVSFVLFIYLSGLKVTYSTKYISEFWVFPILLLLLSIILFGLEFKKTRKSL</sequence>
<evidence type="ECO:0000313" key="3">
    <source>
        <dbReference type="Proteomes" id="UP000245938"/>
    </source>
</evidence>
<keyword evidence="1" id="KW-0812">Transmembrane</keyword>
<dbReference type="EMBL" id="QFVR01000008">
    <property type="protein sequence ID" value="PWI25542.1"/>
    <property type="molecule type" value="Genomic_DNA"/>
</dbReference>
<dbReference type="OrthoDB" id="2942401at2"/>
<evidence type="ECO:0000313" key="2">
    <source>
        <dbReference type="EMBL" id="PWI25542.1"/>
    </source>
</evidence>
<dbReference type="Proteomes" id="UP000245938">
    <property type="component" value="Unassembled WGS sequence"/>
</dbReference>
<keyword evidence="1" id="KW-0472">Membrane</keyword>